<keyword evidence="2" id="KW-0274">FAD</keyword>
<sequence length="440" mass="48252">MASPQKFRITIVGGGIGGLTLAVAFSHMKLDESIQVDIYESAAKLTQTGAGINLWLRAWEILKSMGLEADLVARFPPGQDRSGTNKPKLAFAIRKSDQQEGVPILDLLIPGGSKSFHRADVQEVLLNHISSNIQCRLNHRLTTYRQSKDGVEMEFKNGETATCDILIGADGINSAVRKAFLADGKNLSEEEVAANAQPLWTGMVVYRDLVDSELIRKDAPNHRGLTTPVVYCGKNKHIVTYPILQGKLLNVVPFLTNPEKEGTYLDGPAVIENSTDSFAHHFADWEEEAQAMIKHMAKPSRWAIQTVKPLNTYVSGRVFLMGDAAHAMAPHLGNGAGQAIEDAYILSNIIVKTARQGHIDVQKVGKIYDAIRQPFGNFAVTASRNAGLLYELNAPGFEDIKDGEAVSADKLAEIGKFIEKGWEWTYQSANDDLQRALSML</sequence>
<dbReference type="OrthoDB" id="417877at2759"/>
<reference evidence="7" key="1">
    <citation type="journal article" date="2014" name="Proc. Natl. Acad. Sci. U.S.A.">
        <title>Extensive sampling of basidiomycete genomes demonstrates inadequacy of the white-rot/brown-rot paradigm for wood decay fungi.</title>
        <authorList>
            <person name="Riley R."/>
            <person name="Salamov A.A."/>
            <person name="Brown D.W."/>
            <person name="Nagy L.G."/>
            <person name="Floudas D."/>
            <person name="Held B.W."/>
            <person name="Levasseur A."/>
            <person name="Lombard V."/>
            <person name="Morin E."/>
            <person name="Otillar R."/>
            <person name="Lindquist E.A."/>
            <person name="Sun H."/>
            <person name="LaButti K.M."/>
            <person name="Schmutz J."/>
            <person name="Jabbour D."/>
            <person name="Luo H."/>
            <person name="Baker S.E."/>
            <person name="Pisabarro A.G."/>
            <person name="Walton J.D."/>
            <person name="Blanchette R.A."/>
            <person name="Henrissat B."/>
            <person name="Martin F."/>
            <person name="Cullen D."/>
            <person name="Hibbett D.S."/>
            <person name="Grigoriev I.V."/>
        </authorList>
    </citation>
    <scope>NUCLEOTIDE SEQUENCE [LARGE SCALE GENOMIC DNA]</scope>
    <source>
        <strain evidence="7">CBS 339.88</strain>
    </source>
</reference>
<dbReference type="GO" id="GO:0071949">
    <property type="term" value="F:FAD binding"/>
    <property type="evidence" value="ECO:0007669"/>
    <property type="project" value="InterPro"/>
</dbReference>
<dbReference type="PANTHER" id="PTHR46720:SF3">
    <property type="entry name" value="FAD-BINDING DOMAIN-CONTAINING PROTEIN-RELATED"/>
    <property type="match status" value="1"/>
</dbReference>
<dbReference type="AlphaFoldDB" id="A0A067TAW8"/>
<evidence type="ECO:0000313" key="6">
    <source>
        <dbReference type="EMBL" id="KDR80360.1"/>
    </source>
</evidence>
<dbReference type="InterPro" id="IPR002938">
    <property type="entry name" value="FAD-bd"/>
</dbReference>
<evidence type="ECO:0000256" key="2">
    <source>
        <dbReference type="ARBA" id="ARBA00022827"/>
    </source>
</evidence>
<dbReference type="PRINTS" id="PR00420">
    <property type="entry name" value="RNGMNOXGNASE"/>
</dbReference>
<dbReference type="STRING" id="685588.A0A067TAW8"/>
<keyword evidence="1" id="KW-0285">Flavoprotein</keyword>
<organism evidence="6 7">
    <name type="scientific">Galerina marginata (strain CBS 339.88)</name>
    <dbReference type="NCBI Taxonomy" id="685588"/>
    <lineage>
        <taxon>Eukaryota</taxon>
        <taxon>Fungi</taxon>
        <taxon>Dikarya</taxon>
        <taxon>Basidiomycota</taxon>
        <taxon>Agaricomycotina</taxon>
        <taxon>Agaricomycetes</taxon>
        <taxon>Agaricomycetidae</taxon>
        <taxon>Agaricales</taxon>
        <taxon>Agaricineae</taxon>
        <taxon>Strophariaceae</taxon>
        <taxon>Galerina</taxon>
    </lineage>
</organism>
<proteinExistence type="predicted"/>
<dbReference type="EMBL" id="KL142372">
    <property type="protein sequence ID" value="KDR80360.1"/>
    <property type="molecule type" value="Genomic_DNA"/>
</dbReference>
<evidence type="ECO:0000256" key="4">
    <source>
        <dbReference type="SAM" id="Phobius"/>
    </source>
</evidence>
<dbReference type="GO" id="GO:0044550">
    <property type="term" value="P:secondary metabolite biosynthetic process"/>
    <property type="evidence" value="ECO:0007669"/>
    <property type="project" value="TreeGrafter"/>
</dbReference>
<keyword evidence="3" id="KW-0560">Oxidoreductase</keyword>
<dbReference type="Proteomes" id="UP000027222">
    <property type="component" value="Unassembled WGS sequence"/>
</dbReference>
<evidence type="ECO:0000313" key="7">
    <source>
        <dbReference type="Proteomes" id="UP000027222"/>
    </source>
</evidence>
<keyword evidence="4" id="KW-0472">Membrane</keyword>
<dbReference type="PANTHER" id="PTHR46720">
    <property type="entry name" value="HYDROXYLASE, PUTATIVE (AFU_ORTHOLOGUE AFUA_3G01460)-RELATED"/>
    <property type="match status" value="1"/>
</dbReference>
<evidence type="ECO:0000256" key="1">
    <source>
        <dbReference type="ARBA" id="ARBA00022630"/>
    </source>
</evidence>
<evidence type="ECO:0000259" key="5">
    <source>
        <dbReference type="Pfam" id="PF01494"/>
    </source>
</evidence>
<keyword evidence="4" id="KW-1133">Transmembrane helix</keyword>
<protein>
    <recommendedName>
        <fullName evidence="5">FAD-binding domain-containing protein</fullName>
    </recommendedName>
</protein>
<evidence type="ECO:0000256" key="3">
    <source>
        <dbReference type="ARBA" id="ARBA00023002"/>
    </source>
</evidence>
<keyword evidence="7" id="KW-1185">Reference proteome</keyword>
<dbReference type="Pfam" id="PF01494">
    <property type="entry name" value="FAD_binding_3"/>
    <property type="match status" value="1"/>
</dbReference>
<feature type="transmembrane region" description="Helical" evidence="4">
    <location>
        <begin position="7"/>
        <end position="28"/>
    </location>
</feature>
<gene>
    <name evidence="6" type="ORF">GALMADRAFT_92716</name>
</gene>
<dbReference type="GO" id="GO:0016491">
    <property type="term" value="F:oxidoreductase activity"/>
    <property type="evidence" value="ECO:0007669"/>
    <property type="project" value="UniProtKB-KW"/>
</dbReference>
<name>A0A067TAW8_GALM3</name>
<dbReference type="HOGENOM" id="CLU_009665_6_3_1"/>
<feature type="domain" description="FAD-binding" evidence="5">
    <location>
        <begin position="9"/>
        <end position="376"/>
    </location>
</feature>
<dbReference type="InterPro" id="IPR051104">
    <property type="entry name" value="FAD_monoxygenase"/>
</dbReference>
<dbReference type="InterPro" id="IPR036188">
    <property type="entry name" value="FAD/NAD-bd_sf"/>
</dbReference>
<keyword evidence="4" id="KW-0812">Transmembrane</keyword>
<dbReference type="SUPFAM" id="SSF51905">
    <property type="entry name" value="FAD/NAD(P)-binding domain"/>
    <property type="match status" value="1"/>
</dbReference>
<dbReference type="Gene3D" id="3.50.50.60">
    <property type="entry name" value="FAD/NAD(P)-binding domain"/>
    <property type="match status" value="1"/>
</dbReference>
<dbReference type="SUPFAM" id="SSF54373">
    <property type="entry name" value="FAD-linked reductases, C-terminal domain"/>
    <property type="match status" value="1"/>
</dbReference>
<accession>A0A067TAW8</accession>